<evidence type="ECO:0000256" key="1">
    <source>
        <dbReference type="SAM" id="MobiDB-lite"/>
    </source>
</evidence>
<dbReference type="Proteomes" id="UP000236546">
    <property type="component" value="Unassembled WGS sequence"/>
</dbReference>
<feature type="region of interest" description="Disordered" evidence="1">
    <location>
        <begin position="1"/>
        <end position="33"/>
    </location>
</feature>
<reference evidence="2 3" key="1">
    <citation type="submission" date="2017-02" db="EMBL/GenBank/DDBJ databases">
        <title>Genomes of Trichoderma spp. with biocontrol activity.</title>
        <authorList>
            <person name="Gardiner D."/>
            <person name="Kazan K."/>
            <person name="Vos C."/>
            <person name="Harvey P."/>
        </authorList>
    </citation>
    <scope>NUCLEOTIDE SEQUENCE [LARGE SCALE GENOMIC DNA]</scope>
    <source>
        <strain evidence="2 3">A5MH</strain>
    </source>
</reference>
<dbReference type="EMBL" id="MTYH01000036">
    <property type="protein sequence ID" value="PNP43906.1"/>
    <property type="molecule type" value="Genomic_DNA"/>
</dbReference>
<name>A0A2K0TEF5_9HYPO</name>
<comment type="caution">
    <text evidence="2">The sequence shown here is derived from an EMBL/GenBank/DDBJ whole genome shotgun (WGS) entry which is preliminary data.</text>
</comment>
<proteinExistence type="predicted"/>
<evidence type="ECO:0000313" key="2">
    <source>
        <dbReference type="EMBL" id="PNP43906.1"/>
    </source>
</evidence>
<dbReference type="AlphaFoldDB" id="A0A2K0TEF5"/>
<feature type="compositionally biased region" description="Polar residues" evidence="1">
    <location>
        <begin position="18"/>
        <end position="33"/>
    </location>
</feature>
<gene>
    <name evidence="2" type="ORF">TGAMA5MH_04190</name>
</gene>
<accession>A0A2K0TEF5</accession>
<protein>
    <submittedName>
        <fullName evidence="2">Uncharacterized protein</fullName>
    </submittedName>
</protein>
<evidence type="ECO:0000313" key="3">
    <source>
        <dbReference type="Proteomes" id="UP000236546"/>
    </source>
</evidence>
<organism evidence="2 3">
    <name type="scientific">Trichoderma gamsii</name>
    <dbReference type="NCBI Taxonomy" id="398673"/>
    <lineage>
        <taxon>Eukaryota</taxon>
        <taxon>Fungi</taxon>
        <taxon>Dikarya</taxon>
        <taxon>Ascomycota</taxon>
        <taxon>Pezizomycotina</taxon>
        <taxon>Sordariomycetes</taxon>
        <taxon>Hypocreomycetidae</taxon>
        <taxon>Hypocreales</taxon>
        <taxon>Hypocreaceae</taxon>
        <taxon>Trichoderma</taxon>
    </lineage>
</organism>
<sequence length="58" mass="6199">MDAADEYMGDADLGNRSHLPQPSSGNRRQGQRTLATVYDAVAGELRGSEMSLSQESGN</sequence>